<dbReference type="Proteomes" id="UP001500888">
    <property type="component" value="Unassembled WGS sequence"/>
</dbReference>
<gene>
    <name evidence="1" type="ORF">GCM10022226_13210</name>
</gene>
<evidence type="ECO:0008006" key="3">
    <source>
        <dbReference type="Google" id="ProtNLM"/>
    </source>
</evidence>
<keyword evidence="2" id="KW-1185">Reference proteome</keyword>
<reference evidence="2" key="1">
    <citation type="journal article" date="2019" name="Int. J. Syst. Evol. Microbiol.">
        <title>The Global Catalogue of Microorganisms (GCM) 10K type strain sequencing project: providing services to taxonomists for standard genome sequencing and annotation.</title>
        <authorList>
            <consortium name="The Broad Institute Genomics Platform"/>
            <consortium name="The Broad Institute Genome Sequencing Center for Infectious Disease"/>
            <person name="Wu L."/>
            <person name="Ma J."/>
        </authorList>
    </citation>
    <scope>NUCLEOTIDE SEQUENCE [LARGE SCALE GENOMIC DNA]</scope>
    <source>
        <strain evidence="2">JCM 16908</strain>
    </source>
</reference>
<comment type="caution">
    <text evidence="1">The sequence shown here is derived from an EMBL/GenBank/DDBJ whole genome shotgun (WGS) entry which is preliminary data.</text>
</comment>
<dbReference type="EMBL" id="BAAAZR010000002">
    <property type="protein sequence ID" value="GAA3795206.1"/>
    <property type="molecule type" value="Genomic_DNA"/>
</dbReference>
<protein>
    <recommendedName>
        <fullName evidence="3">DUF1876 domain-containing protein</fullName>
    </recommendedName>
</protein>
<sequence length="106" mass="11463">MSGYSYTTISMHPGQSPRVGVSIHPDDHARVAYYSAGDSARAFLSVEYGGAWVNIGTTSDTTVTDTHVKFARDLLEAAARFLADCERLRDQHARQVTDQATSGKAA</sequence>
<evidence type="ECO:0000313" key="1">
    <source>
        <dbReference type="EMBL" id="GAA3795206.1"/>
    </source>
</evidence>
<dbReference type="RefSeq" id="WP_344935541.1">
    <property type="nucleotide sequence ID" value="NZ_BAAAZR010000002.1"/>
</dbReference>
<proteinExistence type="predicted"/>
<organism evidence="1 2">
    <name type="scientific">Sphaerisporangium flaviroseum</name>
    <dbReference type="NCBI Taxonomy" id="509199"/>
    <lineage>
        <taxon>Bacteria</taxon>
        <taxon>Bacillati</taxon>
        <taxon>Actinomycetota</taxon>
        <taxon>Actinomycetes</taxon>
        <taxon>Streptosporangiales</taxon>
        <taxon>Streptosporangiaceae</taxon>
        <taxon>Sphaerisporangium</taxon>
    </lineage>
</organism>
<evidence type="ECO:0000313" key="2">
    <source>
        <dbReference type="Proteomes" id="UP001500888"/>
    </source>
</evidence>
<accession>A0ABP7HLQ2</accession>
<name>A0ABP7HLQ2_9ACTN</name>